<dbReference type="EMBL" id="CP002458">
    <property type="protein sequence ID" value="ADV34960.1"/>
    <property type="molecule type" value="Genomic_DNA"/>
</dbReference>
<dbReference type="SUPFAM" id="SSF47336">
    <property type="entry name" value="ACP-like"/>
    <property type="match status" value="1"/>
</dbReference>
<dbReference type="Pfam" id="PF00550">
    <property type="entry name" value="PP-binding"/>
    <property type="match status" value="1"/>
</dbReference>
<organism evidence="2 3">
    <name type="scientific">Mycoplasmopsis fermentans (strain M64)</name>
    <name type="common">Mycoplasma fermentans</name>
    <dbReference type="NCBI Taxonomy" id="943945"/>
    <lineage>
        <taxon>Bacteria</taxon>
        <taxon>Bacillati</taxon>
        <taxon>Mycoplasmatota</taxon>
        <taxon>Mycoplasmoidales</taxon>
        <taxon>Metamycoplasmataceae</taxon>
        <taxon>Mycoplasmopsis</taxon>
    </lineage>
</organism>
<evidence type="ECO:0000313" key="3">
    <source>
        <dbReference type="Proteomes" id="UP000007473"/>
    </source>
</evidence>
<gene>
    <name evidence="2" type="primary">acpP</name>
    <name evidence="2" type="ordered locus">MfeM64YM_0965</name>
</gene>
<accession>A0AB32XCZ3</accession>
<dbReference type="InterPro" id="IPR009081">
    <property type="entry name" value="PP-bd_ACP"/>
</dbReference>
<feature type="domain" description="Carrier" evidence="1">
    <location>
        <begin position="1"/>
        <end position="75"/>
    </location>
</feature>
<dbReference type="KEGG" id="mfm:MfeM64YM_0965"/>
<evidence type="ECO:0000313" key="2">
    <source>
        <dbReference type="EMBL" id="ADV34960.1"/>
    </source>
</evidence>
<sequence length="77" mass="8947">MEKNKIKEIVIARLDKLSKKKVTFTSTLEELKIDSLSLAELIYESEIEFKIRIEDEVLLKIKNVNDIIDAIENAKKI</sequence>
<proteinExistence type="predicted"/>
<reference evidence="2 3" key="1">
    <citation type="journal article" date="2011" name="J. Bacteriol.">
        <title>Genome sequence of the repetitive-sequence-rich Mycoplasma fermentans strain M64.</title>
        <authorList>
            <person name="Shu H.W."/>
            <person name="Liu T.T."/>
            <person name="Chang H.Y."/>
            <person name="Liu Y.M."/>
            <person name="Wu K.M."/>
            <person name="Shu H.Y."/>
            <person name="Tsai S.F."/>
            <person name="Hsiao K.J."/>
            <person name="Hu W.S."/>
            <person name="Ng W.V."/>
        </authorList>
    </citation>
    <scope>NUCLEOTIDE SEQUENCE [LARGE SCALE GENOMIC DNA]</scope>
    <source>
        <strain evidence="2 3">M64</strain>
    </source>
</reference>
<dbReference type="InterPro" id="IPR036736">
    <property type="entry name" value="ACP-like_sf"/>
</dbReference>
<evidence type="ECO:0000259" key="1">
    <source>
        <dbReference type="PROSITE" id="PS50075"/>
    </source>
</evidence>
<dbReference type="AlphaFoldDB" id="A0AB32XCZ3"/>
<dbReference type="Gene3D" id="1.10.1200.10">
    <property type="entry name" value="ACP-like"/>
    <property type="match status" value="1"/>
</dbReference>
<dbReference type="RefSeq" id="WP_013354978.1">
    <property type="nucleotide sequence ID" value="NC_014921.1"/>
</dbReference>
<protein>
    <submittedName>
        <fullName evidence="2">Acyl carrier protein</fullName>
    </submittedName>
</protein>
<name>A0AB32XCZ3_MYCFM</name>
<dbReference type="Proteomes" id="UP000007473">
    <property type="component" value="Chromosome"/>
</dbReference>
<dbReference type="PROSITE" id="PS50075">
    <property type="entry name" value="CARRIER"/>
    <property type="match status" value="1"/>
</dbReference>